<evidence type="ECO:0000313" key="2">
    <source>
        <dbReference type="EMBL" id="GJE88638.1"/>
    </source>
</evidence>
<sequence length="80" mass="8725">MSDRGRCPLFSSRPRSSSSATAATSPATTAAPSPLLLNLLLRCVEQDLEGGRYRTLRYSSVRVKPKRSRPPFPHIASALL</sequence>
<keyword evidence="3" id="KW-1185">Reference proteome</keyword>
<evidence type="ECO:0000313" key="3">
    <source>
        <dbReference type="Proteomes" id="UP000703269"/>
    </source>
</evidence>
<feature type="region of interest" description="Disordered" evidence="1">
    <location>
        <begin position="1"/>
        <end position="29"/>
    </location>
</feature>
<comment type="caution">
    <text evidence="2">The sequence shown here is derived from an EMBL/GenBank/DDBJ whole genome shotgun (WGS) entry which is preliminary data.</text>
</comment>
<protein>
    <submittedName>
        <fullName evidence="2">Uncharacterized protein</fullName>
    </submittedName>
</protein>
<dbReference type="Proteomes" id="UP000703269">
    <property type="component" value="Unassembled WGS sequence"/>
</dbReference>
<evidence type="ECO:0000256" key="1">
    <source>
        <dbReference type="SAM" id="MobiDB-lite"/>
    </source>
</evidence>
<dbReference type="AlphaFoldDB" id="A0A9P3G3U8"/>
<accession>A0A9P3G3U8</accession>
<name>A0A9P3G3U8_9APHY</name>
<gene>
    <name evidence="2" type="ORF">PsYK624_047210</name>
</gene>
<dbReference type="EMBL" id="BPQB01000010">
    <property type="protein sequence ID" value="GJE88638.1"/>
    <property type="molecule type" value="Genomic_DNA"/>
</dbReference>
<feature type="compositionally biased region" description="Low complexity" evidence="1">
    <location>
        <begin position="11"/>
        <end position="29"/>
    </location>
</feature>
<proteinExistence type="predicted"/>
<reference evidence="2 3" key="1">
    <citation type="submission" date="2021-08" db="EMBL/GenBank/DDBJ databases">
        <title>Draft Genome Sequence of Phanerochaete sordida strain YK-624.</title>
        <authorList>
            <person name="Mori T."/>
            <person name="Dohra H."/>
            <person name="Suzuki T."/>
            <person name="Kawagishi H."/>
            <person name="Hirai H."/>
        </authorList>
    </citation>
    <scope>NUCLEOTIDE SEQUENCE [LARGE SCALE GENOMIC DNA]</scope>
    <source>
        <strain evidence="2 3">YK-624</strain>
    </source>
</reference>
<organism evidence="2 3">
    <name type="scientific">Phanerochaete sordida</name>
    <dbReference type="NCBI Taxonomy" id="48140"/>
    <lineage>
        <taxon>Eukaryota</taxon>
        <taxon>Fungi</taxon>
        <taxon>Dikarya</taxon>
        <taxon>Basidiomycota</taxon>
        <taxon>Agaricomycotina</taxon>
        <taxon>Agaricomycetes</taxon>
        <taxon>Polyporales</taxon>
        <taxon>Phanerochaetaceae</taxon>
        <taxon>Phanerochaete</taxon>
    </lineage>
</organism>